<gene>
    <name evidence="1" type="ORF">ASPCAL15137</name>
</gene>
<name>A0A0U5GL04_ASPCI</name>
<proteinExistence type="predicted"/>
<protein>
    <submittedName>
        <fullName evidence="1">Uncharacterized protein</fullName>
    </submittedName>
</protein>
<dbReference type="Proteomes" id="UP000054771">
    <property type="component" value="Unassembled WGS sequence"/>
</dbReference>
<sequence>MATQNPQNPFDGGNSPIDIWSLVRNLFAREQYHLQQISRLEHALSNAGIKNHHERTAYNSLQQQYNKLNQTYALLYEQHGILKDELEALKSEFYFELEQRSKYGTRRVEEIA</sequence>
<accession>A0A0U5GL04</accession>
<evidence type="ECO:0000313" key="2">
    <source>
        <dbReference type="Proteomes" id="UP000054771"/>
    </source>
</evidence>
<dbReference type="EMBL" id="CDMC01000066">
    <property type="protein sequence ID" value="CEL12045.1"/>
    <property type="molecule type" value="Genomic_DNA"/>
</dbReference>
<dbReference type="OrthoDB" id="4497602at2759"/>
<organism evidence="1 2">
    <name type="scientific">Aspergillus calidoustus</name>
    <dbReference type="NCBI Taxonomy" id="454130"/>
    <lineage>
        <taxon>Eukaryota</taxon>
        <taxon>Fungi</taxon>
        <taxon>Dikarya</taxon>
        <taxon>Ascomycota</taxon>
        <taxon>Pezizomycotina</taxon>
        <taxon>Eurotiomycetes</taxon>
        <taxon>Eurotiomycetidae</taxon>
        <taxon>Eurotiales</taxon>
        <taxon>Aspergillaceae</taxon>
        <taxon>Aspergillus</taxon>
        <taxon>Aspergillus subgen. Nidulantes</taxon>
    </lineage>
</organism>
<dbReference type="AlphaFoldDB" id="A0A0U5GL04"/>
<reference evidence="2" key="1">
    <citation type="journal article" date="2016" name="Genome Announc.">
        <title>Draft genome sequences of fungus Aspergillus calidoustus.</title>
        <authorList>
            <person name="Horn F."/>
            <person name="Linde J."/>
            <person name="Mattern D.J."/>
            <person name="Walther G."/>
            <person name="Guthke R."/>
            <person name="Scherlach K."/>
            <person name="Martin K."/>
            <person name="Brakhage A.A."/>
            <person name="Petzke L."/>
            <person name="Valiante V."/>
        </authorList>
    </citation>
    <scope>NUCLEOTIDE SEQUENCE [LARGE SCALE GENOMIC DNA]</scope>
    <source>
        <strain evidence="2">SF006504</strain>
    </source>
</reference>
<keyword evidence="2" id="KW-1185">Reference proteome</keyword>
<evidence type="ECO:0000313" key="1">
    <source>
        <dbReference type="EMBL" id="CEL12045.1"/>
    </source>
</evidence>
<dbReference type="OMA" id="NHHERTA"/>